<dbReference type="RefSeq" id="WP_224604466.1">
    <property type="nucleotide sequence ID" value="NZ_JAIQXV010000001.1"/>
</dbReference>
<comment type="caution">
    <text evidence="1">The sequence shown here is derived from an EMBL/GenBank/DDBJ whole genome shotgun (WGS) entry which is preliminary data.</text>
</comment>
<accession>A0ABW1ZGE4</accession>
<gene>
    <name evidence="1" type="ORF">ACFP90_02365</name>
</gene>
<organism evidence="1 2">
    <name type="scientific">Deinococcus multiflagellatus</name>
    <dbReference type="NCBI Taxonomy" id="1656887"/>
    <lineage>
        <taxon>Bacteria</taxon>
        <taxon>Thermotogati</taxon>
        <taxon>Deinococcota</taxon>
        <taxon>Deinococci</taxon>
        <taxon>Deinococcales</taxon>
        <taxon>Deinococcaceae</taxon>
        <taxon>Deinococcus</taxon>
    </lineage>
</organism>
<name>A0ABW1ZGE4_9DEIO</name>
<reference evidence="2" key="1">
    <citation type="journal article" date="2019" name="Int. J. Syst. Evol. Microbiol.">
        <title>The Global Catalogue of Microorganisms (GCM) 10K type strain sequencing project: providing services to taxonomists for standard genome sequencing and annotation.</title>
        <authorList>
            <consortium name="The Broad Institute Genomics Platform"/>
            <consortium name="The Broad Institute Genome Sequencing Center for Infectious Disease"/>
            <person name="Wu L."/>
            <person name="Ma J."/>
        </authorList>
    </citation>
    <scope>NUCLEOTIDE SEQUENCE [LARGE SCALE GENOMIC DNA]</scope>
    <source>
        <strain evidence="2">CCUG 63830</strain>
    </source>
</reference>
<evidence type="ECO:0000313" key="1">
    <source>
        <dbReference type="EMBL" id="MFC6659337.1"/>
    </source>
</evidence>
<protein>
    <submittedName>
        <fullName evidence="1">Uncharacterized protein</fullName>
    </submittedName>
</protein>
<proteinExistence type="predicted"/>
<dbReference type="EMBL" id="JBHSWB010000001">
    <property type="protein sequence ID" value="MFC6659337.1"/>
    <property type="molecule type" value="Genomic_DNA"/>
</dbReference>
<keyword evidence="2" id="KW-1185">Reference proteome</keyword>
<dbReference type="Proteomes" id="UP001596317">
    <property type="component" value="Unassembled WGS sequence"/>
</dbReference>
<sequence>MKAPRPLFLVAMQLDSMASAVRSGIPVRPEALEEYAGKVRADLEVQTAQARRLTYLHQLAVEASRTDSTGHAVRAARDELVRAALALGGEGA</sequence>
<evidence type="ECO:0000313" key="2">
    <source>
        <dbReference type="Proteomes" id="UP001596317"/>
    </source>
</evidence>